<evidence type="ECO:0000256" key="5">
    <source>
        <dbReference type="ARBA" id="ARBA00013477"/>
    </source>
</evidence>
<keyword evidence="7" id="KW-0479">Metal-binding</keyword>
<evidence type="ECO:0000256" key="23">
    <source>
        <dbReference type="SAM" id="MobiDB-lite"/>
    </source>
</evidence>
<name>D7FUI9_ECTSI</name>
<evidence type="ECO:0000256" key="19">
    <source>
        <dbReference type="ARBA" id="ARBA00048158"/>
    </source>
</evidence>
<evidence type="ECO:0000256" key="9">
    <source>
        <dbReference type="ARBA" id="ARBA00023002"/>
    </source>
</evidence>
<dbReference type="InterPro" id="IPR024366">
    <property type="entry name" value="FTO_C"/>
</dbReference>
<keyword evidence="8" id="KW-0223">Dioxygenase</keyword>
<proteinExistence type="inferred from homology"/>
<feature type="region of interest" description="Disordered" evidence="23">
    <location>
        <begin position="640"/>
        <end position="715"/>
    </location>
</feature>
<keyword evidence="11" id="KW-0539">Nucleus</keyword>
<evidence type="ECO:0000256" key="6">
    <source>
        <dbReference type="ARBA" id="ARBA00022490"/>
    </source>
</evidence>
<dbReference type="InParanoid" id="D7FUI9"/>
<evidence type="ECO:0000256" key="13">
    <source>
        <dbReference type="ARBA" id="ARBA00030546"/>
    </source>
</evidence>
<gene>
    <name evidence="25" type="ORF">Esi_0270_0028</name>
</gene>
<dbReference type="SMART" id="SM01223">
    <property type="entry name" value="FTO_NTD"/>
    <property type="match status" value="1"/>
</dbReference>
<dbReference type="OrthoDB" id="46257at2759"/>
<comment type="catalytic activity">
    <reaction evidence="20">
        <text>a 5'-end (N(7)-methyl 5'-triphosphoguanosine)-(N(6),2'-O-dimethyladenosine) in U6 snRNA + 2-oxoglutarate + O2 = a 5'-end (N(7)-methyl 5'-triphosphoguanosine)-(2'-O-methyladenosine) in U6 snRNA + formaldehyde + succinate + CO2</text>
        <dbReference type="Rhea" id="RHEA:57904"/>
        <dbReference type="Rhea" id="RHEA-COMP:15030"/>
        <dbReference type="Rhea" id="RHEA-COMP:15031"/>
        <dbReference type="ChEBI" id="CHEBI:15379"/>
        <dbReference type="ChEBI" id="CHEBI:16526"/>
        <dbReference type="ChEBI" id="CHEBI:16810"/>
        <dbReference type="ChEBI" id="CHEBI:16842"/>
        <dbReference type="ChEBI" id="CHEBI:30031"/>
        <dbReference type="ChEBI" id="CHEBI:85958"/>
        <dbReference type="ChEBI" id="CHEBI:85959"/>
    </reaction>
</comment>
<dbReference type="AlphaFoldDB" id="D7FUI9"/>
<comment type="catalytic activity">
    <reaction evidence="19">
        <text>an N(6)-methyladenosine in mRNA + 2-oxoglutarate + O2 = an adenosine in mRNA + formaldehyde + succinate + CO2</text>
        <dbReference type="Rhea" id="RHEA:49520"/>
        <dbReference type="Rhea" id="RHEA-COMP:12414"/>
        <dbReference type="Rhea" id="RHEA-COMP:12417"/>
        <dbReference type="ChEBI" id="CHEBI:15379"/>
        <dbReference type="ChEBI" id="CHEBI:16526"/>
        <dbReference type="ChEBI" id="CHEBI:16810"/>
        <dbReference type="ChEBI" id="CHEBI:16842"/>
        <dbReference type="ChEBI" id="CHEBI:30031"/>
        <dbReference type="ChEBI" id="CHEBI:74411"/>
        <dbReference type="ChEBI" id="CHEBI:74449"/>
        <dbReference type="EC" id="1.14.11.53"/>
    </reaction>
</comment>
<dbReference type="GO" id="GO:0046872">
    <property type="term" value="F:metal ion binding"/>
    <property type="evidence" value="ECO:0007669"/>
    <property type="project" value="UniProtKB-KW"/>
</dbReference>
<evidence type="ECO:0000256" key="7">
    <source>
        <dbReference type="ARBA" id="ARBA00022723"/>
    </source>
</evidence>
<comment type="catalytic activity">
    <reaction evidence="22">
        <text>a 5'-end (N(7)-methyl 5'-triphosphoguanosine)-(N(6),2'-O-dimethyladenosine) in mRNA + 2-oxoglutarate + O2 = a 5'-end (N(7)-methyl 5'-triphosphoguanosine)-(2'-O-methyladenosine) in mRNA + formaldehyde + succinate + CO2</text>
        <dbReference type="Rhea" id="RHEA:57896"/>
        <dbReference type="Rhea" id="RHEA-COMP:11518"/>
        <dbReference type="Rhea" id="RHEA-COMP:11519"/>
        <dbReference type="ChEBI" id="CHEBI:15379"/>
        <dbReference type="ChEBI" id="CHEBI:16526"/>
        <dbReference type="ChEBI" id="CHEBI:16810"/>
        <dbReference type="ChEBI" id="CHEBI:16842"/>
        <dbReference type="ChEBI" id="CHEBI:30031"/>
        <dbReference type="ChEBI" id="CHEBI:85958"/>
        <dbReference type="ChEBI" id="CHEBI:85959"/>
    </reaction>
</comment>
<evidence type="ECO:0000256" key="12">
    <source>
        <dbReference type="ARBA" id="ARBA00030404"/>
    </source>
</evidence>
<reference evidence="25 26" key="1">
    <citation type="journal article" date="2010" name="Nature">
        <title>The Ectocarpus genome and the independent evolution of multicellularity in brown algae.</title>
        <authorList>
            <person name="Cock J.M."/>
            <person name="Sterck L."/>
            <person name="Rouze P."/>
            <person name="Scornet D."/>
            <person name="Allen A.E."/>
            <person name="Amoutzias G."/>
            <person name="Anthouard V."/>
            <person name="Artiguenave F."/>
            <person name="Aury J.M."/>
            <person name="Badger J.H."/>
            <person name="Beszteri B."/>
            <person name="Billiau K."/>
            <person name="Bonnet E."/>
            <person name="Bothwell J.H."/>
            <person name="Bowler C."/>
            <person name="Boyen C."/>
            <person name="Brownlee C."/>
            <person name="Carrano C.J."/>
            <person name="Charrier B."/>
            <person name="Cho G.Y."/>
            <person name="Coelho S.M."/>
            <person name="Collen J."/>
            <person name="Corre E."/>
            <person name="Da Silva C."/>
            <person name="Delage L."/>
            <person name="Delaroque N."/>
            <person name="Dittami S.M."/>
            <person name="Doulbeau S."/>
            <person name="Elias M."/>
            <person name="Farnham G."/>
            <person name="Gachon C.M."/>
            <person name="Gschloessl B."/>
            <person name="Heesch S."/>
            <person name="Jabbari K."/>
            <person name="Jubin C."/>
            <person name="Kawai H."/>
            <person name="Kimura K."/>
            <person name="Kloareg B."/>
            <person name="Kupper F.C."/>
            <person name="Lang D."/>
            <person name="Le Bail A."/>
            <person name="Leblanc C."/>
            <person name="Lerouge P."/>
            <person name="Lohr M."/>
            <person name="Lopez P.J."/>
            <person name="Martens C."/>
            <person name="Maumus F."/>
            <person name="Michel G."/>
            <person name="Miranda-Saavedra D."/>
            <person name="Morales J."/>
            <person name="Moreau H."/>
            <person name="Motomura T."/>
            <person name="Nagasato C."/>
            <person name="Napoli C.A."/>
            <person name="Nelson D.R."/>
            <person name="Nyvall-Collen P."/>
            <person name="Peters A.F."/>
            <person name="Pommier C."/>
            <person name="Potin P."/>
            <person name="Poulain J."/>
            <person name="Quesneville H."/>
            <person name="Read B."/>
            <person name="Rensing S.A."/>
            <person name="Ritter A."/>
            <person name="Rousvoal S."/>
            <person name="Samanta M."/>
            <person name="Samson G."/>
            <person name="Schroeder D.C."/>
            <person name="Segurens B."/>
            <person name="Strittmatter M."/>
            <person name="Tonon T."/>
            <person name="Tregear J.W."/>
            <person name="Valentin K."/>
            <person name="von Dassow P."/>
            <person name="Yamagishi T."/>
            <person name="Van de Peer Y."/>
            <person name="Wincker P."/>
        </authorList>
    </citation>
    <scope>NUCLEOTIDE SEQUENCE [LARGE SCALE GENOMIC DNA]</scope>
    <source>
        <strain evidence="26">Ec32 / CCAP1310/4</strain>
    </source>
</reference>
<evidence type="ECO:0000256" key="15">
    <source>
        <dbReference type="ARBA" id="ARBA00032169"/>
    </source>
</evidence>
<keyword evidence="26" id="KW-1185">Reference proteome</keyword>
<evidence type="ECO:0000256" key="4">
    <source>
        <dbReference type="ARBA" id="ARBA00012931"/>
    </source>
</evidence>
<feature type="compositionally biased region" description="Basic and acidic residues" evidence="23">
    <location>
        <begin position="379"/>
        <end position="392"/>
    </location>
</feature>
<feature type="compositionally biased region" description="Basic residues" evidence="23">
    <location>
        <begin position="702"/>
        <end position="715"/>
    </location>
</feature>
<dbReference type="InterPro" id="IPR037151">
    <property type="entry name" value="AlkB-like_sf"/>
</dbReference>
<dbReference type="Gene3D" id="2.60.120.590">
    <property type="entry name" value="Alpha-ketoglutarate-dependent dioxygenase AlkB-like"/>
    <property type="match status" value="1"/>
</dbReference>
<dbReference type="STRING" id="2880.D7FUI9"/>
<evidence type="ECO:0000259" key="24">
    <source>
        <dbReference type="SMART" id="SM01223"/>
    </source>
</evidence>
<comment type="similarity">
    <text evidence="3">Belongs to the fto family.</text>
</comment>
<evidence type="ECO:0000256" key="17">
    <source>
        <dbReference type="ARBA" id="ARBA00046452"/>
    </source>
</evidence>
<feature type="compositionally biased region" description="Basic residues" evidence="23">
    <location>
        <begin position="42"/>
        <end position="52"/>
    </location>
</feature>
<dbReference type="eggNOG" id="ENOG502QR31">
    <property type="taxonomic scope" value="Eukaryota"/>
</dbReference>
<evidence type="ECO:0000313" key="25">
    <source>
        <dbReference type="EMBL" id="CBJ31645.1"/>
    </source>
</evidence>
<evidence type="ECO:0000256" key="22">
    <source>
        <dbReference type="ARBA" id="ARBA00049565"/>
    </source>
</evidence>
<dbReference type="Gene3D" id="1.20.58.1470">
    <property type="entry name" value="FTO C-terminal domain"/>
    <property type="match status" value="1"/>
</dbReference>
<dbReference type="EMBL" id="FN649760">
    <property type="protein sequence ID" value="CBJ31645.1"/>
    <property type="molecule type" value="Genomic_DNA"/>
</dbReference>
<sequence length="715" mass="76547">MTTTSATTAARSRLPSPPTSAATTPIQHSNNGTEASPEKTSNKKKAKNKRKRQQECSIPAASQQSRGSSSSSTRPPPPTTTTLKKHSRIKEKPARFVHPHLDAELRRLGRSWLSPGDPLFTPALDRSYRGVRHEPAGSLPQAVHSGFRQSFDSLHEAGLFLYDTVQAGGKRLSRTFVTRTLVGDAGITYKYLGLRLFAHPWGLGESDFRKGPGDGLADALNDPCLADLFSKDGASSVRKSKDNLRGSRFDDNDRVADTLRKVGDLSEWMRLRAGAMLKEEVREAGGERGSCAFNLTLINRMECSGAKRDLKPDPLFSMGKCSVSWHADSCLQDFSTIGVYHCTDPVPAEPDWGIALRVSTEARVGGDGGGDGDGNGVSNDEKTRRKEAERGLKPAGPKAVASVAASAAEAVPEKQGEQVLTPPLLIPLQSGDAYFLLDDFNHFHEHAVVSGSSTLRYSSTHRVADTDGNTFSHVQKRCEQALAGGGSAAAGGDDQILNLAQVRAEQALLTELESEWLNQFWVQGRRHASLHPWWRGPMALVLATWRELERRTSLTVQHLMSLRGQDGGEALWPAEGSGGGDVGEEGSTLLLPQSLGGVISRLRECYTVVYRAASGGKKAGSAKAIAAGAASNWELFRAASSSASSGGGGAGKKHGSALGKQQQQQQQRKKRGAAGQDGLEKKKRAGGVVKGGGDGGGGRTSKGQRSRRKGRVRER</sequence>
<feature type="compositionally biased region" description="Gly residues" evidence="23">
    <location>
        <begin position="688"/>
        <end position="700"/>
    </location>
</feature>
<evidence type="ECO:0000256" key="14">
    <source>
        <dbReference type="ARBA" id="ARBA00030557"/>
    </source>
</evidence>
<feature type="domain" description="Alpha-ketoglutarate-dependent dioxygenase FTO catalytic" evidence="24">
    <location>
        <begin position="117"/>
        <end position="466"/>
    </location>
</feature>
<evidence type="ECO:0000256" key="10">
    <source>
        <dbReference type="ARBA" id="ARBA00023004"/>
    </source>
</evidence>
<dbReference type="PANTHER" id="PTHR31291:SF2">
    <property type="entry name" value="ALPHA-KETOGLUTARATE-DEPENDENT DIOXYGENASE FTO"/>
    <property type="match status" value="1"/>
</dbReference>
<dbReference type="GO" id="GO:0040014">
    <property type="term" value="P:regulation of multicellular organism growth"/>
    <property type="evidence" value="ECO:0007669"/>
    <property type="project" value="InterPro"/>
</dbReference>
<feature type="compositionally biased region" description="Low complexity" evidence="23">
    <location>
        <begin position="1"/>
        <end position="25"/>
    </location>
</feature>
<feature type="region of interest" description="Disordered" evidence="23">
    <location>
        <begin position="1"/>
        <end position="96"/>
    </location>
</feature>
<evidence type="ECO:0000256" key="11">
    <source>
        <dbReference type="ARBA" id="ARBA00023242"/>
    </source>
</evidence>
<evidence type="ECO:0000256" key="8">
    <source>
        <dbReference type="ARBA" id="ARBA00022964"/>
    </source>
</evidence>
<evidence type="ECO:0000256" key="16">
    <source>
        <dbReference type="ARBA" id="ARBA00032950"/>
    </source>
</evidence>
<evidence type="ECO:0000256" key="20">
    <source>
        <dbReference type="ARBA" id="ARBA00048582"/>
    </source>
</evidence>
<dbReference type="InterPro" id="IPR032868">
    <property type="entry name" value="FTO"/>
</dbReference>
<dbReference type="PANTHER" id="PTHR31291">
    <property type="entry name" value="ALPHA-KETOGLUTARATE-DEPENDENT DIOXYGENASE FTO"/>
    <property type="match status" value="1"/>
</dbReference>
<evidence type="ECO:0000256" key="21">
    <source>
        <dbReference type="ARBA" id="ARBA00049056"/>
    </source>
</evidence>
<dbReference type="GO" id="GO:0035516">
    <property type="term" value="F:broad specificity oxidative DNA demethylase activity"/>
    <property type="evidence" value="ECO:0007669"/>
    <property type="project" value="InterPro"/>
</dbReference>
<dbReference type="Proteomes" id="UP000002630">
    <property type="component" value="Unassembled WGS sequence"/>
</dbReference>
<dbReference type="GO" id="GO:1990931">
    <property type="term" value="F:mRNA N6-methyladenosine dioxygenase activity"/>
    <property type="evidence" value="ECO:0007669"/>
    <property type="project" value="UniProtKB-EC"/>
</dbReference>
<feature type="region of interest" description="Disordered" evidence="23">
    <location>
        <begin position="363"/>
        <end position="398"/>
    </location>
</feature>
<dbReference type="InterPro" id="IPR038413">
    <property type="entry name" value="FTO_C_sf"/>
</dbReference>
<evidence type="ECO:0000256" key="2">
    <source>
        <dbReference type="ARBA" id="ARBA00004496"/>
    </source>
</evidence>
<evidence type="ECO:0000313" key="26">
    <source>
        <dbReference type="Proteomes" id="UP000002630"/>
    </source>
</evidence>
<keyword evidence="9" id="KW-0560">Oxidoreductase</keyword>
<organism evidence="25 26">
    <name type="scientific">Ectocarpus siliculosus</name>
    <name type="common">Brown alga</name>
    <name type="synonym">Conferva siliculosa</name>
    <dbReference type="NCBI Taxonomy" id="2880"/>
    <lineage>
        <taxon>Eukaryota</taxon>
        <taxon>Sar</taxon>
        <taxon>Stramenopiles</taxon>
        <taxon>Ochrophyta</taxon>
        <taxon>PX clade</taxon>
        <taxon>Phaeophyceae</taxon>
        <taxon>Ectocarpales</taxon>
        <taxon>Ectocarpaceae</taxon>
        <taxon>Ectocarpus</taxon>
    </lineage>
</organism>
<dbReference type="GO" id="GO:0005737">
    <property type="term" value="C:cytoplasm"/>
    <property type="evidence" value="ECO:0007669"/>
    <property type="project" value="UniProtKB-SubCell"/>
</dbReference>
<evidence type="ECO:0000256" key="1">
    <source>
        <dbReference type="ARBA" id="ARBA00004324"/>
    </source>
</evidence>
<feature type="compositionally biased region" description="Low complexity" evidence="23">
    <location>
        <begin position="59"/>
        <end position="73"/>
    </location>
</feature>
<dbReference type="GO" id="GO:0006307">
    <property type="term" value="P:DNA alkylation repair"/>
    <property type="evidence" value="ECO:0007669"/>
    <property type="project" value="InterPro"/>
</dbReference>
<dbReference type="EC" id="1.14.11.53" evidence="4"/>
<protein>
    <recommendedName>
        <fullName evidence="5">Alpha-ketoglutarate-dependent dioxygenase FTO</fullName>
        <ecNumber evidence="4">1.14.11.53</ecNumber>
    </recommendedName>
    <alternativeName>
        <fullName evidence="12">U6 small nuclear RNA (2'-O-methyladenosine-N(6)-)-demethylase FTO</fullName>
    </alternativeName>
    <alternativeName>
        <fullName evidence="13">U6 small nuclear RNA N(6)-methyladenosine-demethylase FTO</fullName>
    </alternativeName>
    <alternativeName>
        <fullName evidence="15">mRNA (2'-O-methyladenosine-N(6)-)-demethylase FTO</fullName>
    </alternativeName>
    <alternativeName>
        <fullName evidence="16">mRNA N(6)-methyladenosine demethylase FTO</fullName>
    </alternativeName>
    <alternativeName>
        <fullName evidence="14">tRNA N1-methyl adenine demethylase FTO</fullName>
    </alternativeName>
</protein>
<keyword evidence="6" id="KW-0963">Cytoplasm</keyword>
<keyword evidence="10" id="KW-0408">Iron</keyword>
<feature type="compositionally biased region" description="Gly residues" evidence="23">
    <location>
        <begin position="365"/>
        <end position="375"/>
    </location>
</feature>
<comment type="catalytic activity">
    <reaction evidence="21">
        <text>N(6)-methyladenosine in U6 snRNA + 2-oxoglutarate + O2 = adenosine in U6 snRNA + formaldehyde + succinate + CO2</text>
        <dbReference type="Rhea" id="RHEA:57900"/>
        <dbReference type="Rhea" id="RHEA-COMP:13573"/>
        <dbReference type="Rhea" id="RHEA-COMP:13574"/>
        <dbReference type="ChEBI" id="CHEBI:15379"/>
        <dbReference type="ChEBI" id="CHEBI:16526"/>
        <dbReference type="ChEBI" id="CHEBI:16810"/>
        <dbReference type="ChEBI" id="CHEBI:16842"/>
        <dbReference type="ChEBI" id="CHEBI:30031"/>
        <dbReference type="ChEBI" id="CHEBI:74411"/>
        <dbReference type="ChEBI" id="CHEBI:74449"/>
    </reaction>
</comment>
<dbReference type="Pfam" id="PF12934">
    <property type="entry name" value="FTO_CTD"/>
    <property type="match status" value="1"/>
</dbReference>
<comment type="catalytic activity">
    <reaction evidence="18">
        <text>an N(1)-methyladenosine in tRNA + 2-oxoglutarate + O2 = an adenosine in tRNA + formaldehyde + succinate + CO2</text>
        <dbReference type="Rhea" id="RHEA:54576"/>
        <dbReference type="Rhea" id="RHEA-COMP:10242"/>
        <dbReference type="Rhea" id="RHEA-COMP:12312"/>
        <dbReference type="ChEBI" id="CHEBI:15379"/>
        <dbReference type="ChEBI" id="CHEBI:16526"/>
        <dbReference type="ChEBI" id="CHEBI:16810"/>
        <dbReference type="ChEBI" id="CHEBI:16842"/>
        <dbReference type="ChEBI" id="CHEBI:30031"/>
        <dbReference type="ChEBI" id="CHEBI:74411"/>
        <dbReference type="ChEBI" id="CHEBI:74491"/>
    </reaction>
</comment>
<dbReference type="GO" id="GO:0016607">
    <property type="term" value="C:nuclear speck"/>
    <property type="evidence" value="ECO:0007669"/>
    <property type="project" value="UniProtKB-SubCell"/>
</dbReference>
<comment type="subcellular location">
    <subcellularLocation>
        <location evidence="2">Cytoplasm</location>
    </subcellularLocation>
    <subcellularLocation>
        <location evidence="1">Nucleus speckle</location>
    </subcellularLocation>
</comment>
<evidence type="ECO:0000256" key="3">
    <source>
        <dbReference type="ARBA" id="ARBA00006264"/>
    </source>
</evidence>
<dbReference type="InterPro" id="IPR024367">
    <property type="entry name" value="FTO_cat_dom"/>
</dbReference>
<dbReference type="Pfam" id="PF12933">
    <property type="entry name" value="FTO_NTD"/>
    <property type="match status" value="2"/>
</dbReference>
<accession>D7FUI9</accession>
<evidence type="ECO:0000256" key="18">
    <source>
        <dbReference type="ARBA" id="ARBA00047457"/>
    </source>
</evidence>
<comment type="subunit">
    <text evidence="17">Monomer. May also exist as homodimer.</text>
</comment>
<feature type="compositionally biased region" description="Low complexity" evidence="23">
    <location>
        <begin position="656"/>
        <end position="666"/>
    </location>
</feature>
<dbReference type="GO" id="GO:0042245">
    <property type="term" value="P:RNA repair"/>
    <property type="evidence" value="ECO:0007669"/>
    <property type="project" value="InterPro"/>
</dbReference>